<dbReference type="EMBL" id="JAKHSK010000038">
    <property type="protein sequence ID" value="MCL6220335.1"/>
    <property type="molecule type" value="Genomic_DNA"/>
</dbReference>
<comment type="caution">
    <text evidence="2">The sequence shown here is derived from an EMBL/GenBank/DDBJ whole genome shotgun (WGS) entry which is preliminary data.</text>
</comment>
<gene>
    <name evidence="2" type="ORF">L1967_18745</name>
</gene>
<organism evidence="2 3">
    <name type="scientific">Zunongwangia pacifica</name>
    <dbReference type="NCBI Taxonomy" id="2911062"/>
    <lineage>
        <taxon>Bacteria</taxon>
        <taxon>Pseudomonadati</taxon>
        <taxon>Bacteroidota</taxon>
        <taxon>Flavobacteriia</taxon>
        <taxon>Flavobacteriales</taxon>
        <taxon>Flavobacteriaceae</taxon>
        <taxon>Zunongwangia</taxon>
    </lineage>
</organism>
<evidence type="ECO:0000313" key="3">
    <source>
        <dbReference type="Proteomes" id="UP001139521"/>
    </source>
</evidence>
<feature type="domain" description="DUF4097" evidence="1">
    <location>
        <begin position="121"/>
        <end position="227"/>
    </location>
</feature>
<proteinExistence type="predicted"/>
<dbReference type="RefSeq" id="WP_249603036.1">
    <property type="nucleotide sequence ID" value="NZ_JAKHSK010000038.1"/>
</dbReference>
<accession>A0A9X2CN93</accession>
<reference evidence="2" key="1">
    <citation type="submission" date="2022-01" db="EMBL/GenBank/DDBJ databases">
        <title>Genome sequencing of Zunongwangia sp. M21534 genome.</title>
        <authorList>
            <person name="Chen Y."/>
            <person name="Dong C."/>
            <person name="Shao Z."/>
        </authorList>
    </citation>
    <scope>NUCLEOTIDE SEQUENCE</scope>
    <source>
        <strain evidence="2">MCCC M21534</strain>
    </source>
</reference>
<sequence length="231" mass="26189">MKNLFLVSFIVLFTTANYAQRKVEEQFKTSEGQQINFNFKFASNIKVIQWDRNEVNVTASVLLDNGEGNEAFSLKSEEYSGEMNIYSDYGDYFKQRNNIMLNCGDHKTEINYVVHVPRNCNLKIKSITGNVFSDNFSGKLVTDLVSGNVELKKYEGELSLKTVSGSLDVTMDKAEVDAKTLTGTIYSDLEIDRFNNNFKKSVSSRVQGIVSNGKQRTKLETISGNIYMRKE</sequence>
<dbReference type="InterPro" id="IPR025164">
    <property type="entry name" value="Toastrack_DUF4097"/>
</dbReference>
<protein>
    <recommendedName>
        <fullName evidence="1">DUF4097 domain-containing protein</fullName>
    </recommendedName>
</protein>
<dbReference type="Proteomes" id="UP001139521">
    <property type="component" value="Unassembled WGS sequence"/>
</dbReference>
<evidence type="ECO:0000313" key="2">
    <source>
        <dbReference type="EMBL" id="MCL6220335.1"/>
    </source>
</evidence>
<evidence type="ECO:0000259" key="1">
    <source>
        <dbReference type="Pfam" id="PF13349"/>
    </source>
</evidence>
<dbReference type="Pfam" id="PF13349">
    <property type="entry name" value="DUF4097"/>
    <property type="match status" value="1"/>
</dbReference>
<keyword evidence="3" id="KW-1185">Reference proteome</keyword>
<dbReference type="AlphaFoldDB" id="A0A9X2CN93"/>
<name>A0A9X2CN93_9FLAO</name>